<dbReference type="InterPro" id="IPR052042">
    <property type="entry name" value="Tail_sheath_structural"/>
</dbReference>
<dbReference type="EMBL" id="PPCN01000010">
    <property type="protein sequence ID" value="POF29093.1"/>
    <property type="molecule type" value="Genomic_DNA"/>
</dbReference>
<evidence type="ECO:0000313" key="2">
    <source>
        <dbReference type="Proteomes" id="UP000236959"/>
    </source>
</evidence>
<dbReference type="Proteomes" id="UP000236959">
    <property type="component" value="Unassembled WGS sequence"/>
</dbReference>
<keyword evidence="2" id="KW-1185">Reference proteome</keyword>
<reference evidence="1 2" key="1">
    <citation type="submission" date="2018-01" db="EMBL/GenBank/DDBJ databases">
        <title>Genomic Encyclopedia of Archaeal and Bacterial Type Strains, Phase II (KMG-II): from individual species to whole genera.</title>
        <authorList>
            <person name="Goeker M."/>
        </authorList>
    </citation>
    <scope>NUCLEOTIDE SEQUENCE [LARGE SCALE GENOMIC DNA]</scope>
    <source>
        <strain evidence="1 2">DSM 17023</strain>
    </source>
</reference>
<dbReference type="AlphaFoldDB" id="A0A2S3UNF6"/>
<dbReference type="PANTHER" id="PTHR35861">
    <property type="match status" value="1"/>
</dbReference>
<dbReference type="OrthoDB" id="9767864at2"/>
<dbReference type="Gene3D" id="3.40.50.11780">
    <property type="match status" value="2"/>
</dbReference>
<organism evidence="1 2">
    <name type="scientific">Roseibium marinum</name>
    <dbReference type="NCBI Taxonomy" id="281252"/>
    <lineage>
        <taxon>Bacteria</taxon>
        <taxon>Pseudomonadati</taxon>
        <taxon>Pseudomonadota</taxon>
        <taxon>Alphaproteobacteria</taxon>
        <taxon>Hyphomicrobiales</taxon>
        <taxon>Stappiaceae</taxon>
        <taxon>Roseibium</taxon>
    </lineage>
</organism>
<gene>
    <name evidence="1" type="ORF">CLV41_11097</name>
</gene>
<protein>
    <submittedName>
        <fullName evidence="1">Phage tail sheath protein FI</fullName>
    </submittedName>
</protein>
<dbReference type="PANTHER" id="PTHR35861:SF1">
    <property type="entry name" value="PHAGE TAIL SHEATH PROTEIN"/>
    <property type="match status" value="1"/>
</dbReference>
<dbReference type="RefSeq" id="WP_103224252.1">
    <property type="nucleotide sequence ID" value="NZ_PPCN01000010.1"/>
</dbReference>
<sequence length="789" mass="80732">MNVIGVNVREVEGRARPIIAPGETGKTAFLIRSRRGPAHTPVTVHGVAEFSRVFGGLDTTTLGAAVVASFFDNGGSEATCVRVTRPAASVARQVLTDRTGAPTLRVEAGWHGLRSPGASGNTLQVTVVDNPLGSTEVPPQVLSANAAPFPLTDGDTLDVSIDGGAAQTVTFQAGAFENIAQATAEEVAAAIRQDAREALSFAAPGGRVMIAGRNAGPSRRIALSGDAATTLGFTGTTADSDAGLEDATVIALRGSAGFGTGQAVRISTHGRVTGATPLAATETIADGASFSVTVDGGIAETVTFAEGGRIADLTNATPDEVVAEINRQSRGFTAGLAPDGALMLWSNSLGASSTISLAAGGIDPLPALDLAGQVPETGLTAETAIAERSDADSWIRINPALPNGNPLPHGSVRAATAEVDIAVVENGVELERFTSVGMEPASTVYAVDVVNDALAGSDRIRLLDLASGSGLGRNLPAAVTRSAMTTTGSDPAPLDVDYAGNAASRTGLHALDTTDFELLALADTTNPAPAADAIAYCAARGTAIAIVTGPADADLTAMIDFAAPLRASVSYGVAIWPHGQVANPLDTTGAQPLRTIPLAGAYCGMLARVGRNSGVWTSPAGARAAILVTGLVPGSQVTDIEHTDAAVRGGVSVIRALPGQGIIADAARNLSTNPALRLVSQRRLTNLIKVSLGRGLRLFLQEPITPRLFAQVRDSVGAFMTGLWRGGAFGTEDREDGFVVLCDETNNPETQTQFGLLEVEVRFRTPSSAEFVVVEISQSPAETVAAERS</sequence>
<proteinExistence type="predicted"/>
<name>A0A2S3UNF6_9HYPH</name>
<evidence type="ECO:0000313" key="1">
    <source>
        <dbReference type="EMBL" id="POF29093.1"/>
    </source>
</evidence>
<comment type="caution">
    <text evidence="1">The sequence shown here is derived from an EMBL/GenBank/DDBJ whole genome shotgun (WGS) entry which is preliminary data.</text>
</comment>
<accession>A0A2S3UNF6</accession>